<dbReference type="InterPro" id="IPR036263">
    <property type="entry name" value="Chorismate_II_sf"/>
</dbReference>
<evidence type="ECO:0000256" key="1">
    <source>
        <dbReference type="ARBA" id="ARBA00012404"/>
    </source>
</evidence>
<comment type="caution">
    <text evidence="3">The sequence shown here is derived from an EMBL/GenBank/DDBJ whole genome shotgun (WGS) entry which is preliminary data.</text>
</comment>
<dbReference type="GO" id="GO:0046417">
    <property type="term" value="P:chorismate metabolic process"/>
    <property type="evidence" value="ECO:0007669"/>
    <property type="project" value="InterPro"/>
</dbReference>
<dbReference type="EMBL" id="RBIG01000001">
    <property type="protein sequence ID" value="RKQ72410.1"/>
    <property type="molecule type" value="Genomic_DNA"/>
</dbReference>
<organism evidence="3 4">
    <name type="scientific">Oceanibaculum indicum</name>
    <dbReference type="NCBI Taxonomy" id="526216"/>
    <lineage>
        <taxon>Bacteria</taxon>
        <taxon>Pseudomonadati</taxon>
        <taxon>Pseudomonadota</taxon>
        <taxon>Alphaproteobacteria</taxon>
        <taxon>Rhodospirillales</taxon>
        <taxon>Oceanibaculaceae</taxon>
        <taxon>Oceanibaculum</taxon>
    </lineage>
</organism>
<evidence type="ECO:0000313" key="3">
    <source>
        <dbReference type="EMBL" id="RKQ72410.1"/>
    </source>
</evidence>
<dbReference type="Gene3D" id="1.20.59.10">
    <property type="entry name" value="Chorismate mutase"/>
    <property type="match status" value="1"/>
</dbReference>
<protein>
    <recommendedName>
        <fullName evidence="1">chorismate mutase</fullName>
        <ecNumber evidence="1">5.4.99.5</ecNumber>
    </recommendedName>
</protein>
<name>A0A420WN41_9PROT</name>
<dbReference type="RefSeq" id="WP_121216813.1">
    <property type="nucleotide sequence ID" value="NZ_RBIG01000001.1"/>
</dbReference>
<dbReference type="Pfam" id="PF01817">
    <property type="entry name" value="CM_2"/>
    <property type="match status" value="1"/>
</dbReference>
<reference evidence="3 4" key="1">
    <citation type="submission" date="2018-10" db="EMBL/GenBank/DDBJ databases">
        <title>Comparative analysis of microorganisms from saline springs in Andes Mountain Range, Colombia.</title>
        <authorList>
            <person name="Rubin E."/>
        </authorList>
    </citation>
    <scope>NUCLEOTIDE SEQUENCE [LARGE SCALE GENOMIC DNA]</scope>
    <source>
        <strain evidence="3 4">USBA 36</strain>
    </source>
</reference>
<gene>
    <name evidence="3" type="ORF">BCL74_0175</name>
</gene>
<dbReference type="OrthoDB" id="7268348at2"/>
<dbReference type="GO" id="GO:0004106">
    <property type="term" value="F:chorismate mutase activity"/>
    <property type="evidence" value="ECO:0007669"/>
    <property type="project" value="UniProtKB-EC"/>
</dbReference>
<evidence type="ECO:0000313" key="4">
    <source>
        <dbReference type="Proteomes" id="UP000277424"/>
    </source>
</evidence>
<feature type="domain" description="Chorismate mutase" evidence="2">
    <location>
        <begin position="7"/>
        <end position="98"/>
    </location>
</feature>
<dbReference type="InterPro" id="IPR002701">
    <property type="entry name" value="CM_II_prokaryot"/>
</dbReference>
<accession>A0A420WN41</accession>
<dbReference type="Proteomes" id="UP000277424">
    <property type="component" value="Unassembled WGS sequence"/>
</dbReference>
<dbReference type="InterPro" id="IPR036979">
    <property type="entry name" value="CM_dom_sf"/>
</dbReference>
<dbReference type="PROSITE" id="PS51168">
    <property type="entry name" value="CHORISMATE_MUT_2"/>
    <property type="match status" value="1"/>
</dbReference>
<evidence type="ECO:0000259" key="2">
    <source>
        <dbReference type="PROSITE" id="PS51168"/>
    </source>
</evidence>
<dbReference type="SUPFAM" id="SSF48600">
    <property type="entry name" value="Chorismate mutase II"/>
    <property type="match status" value="1"/>
</dbReference>
<dbReference type="AlphaFoldDB" id="A0A420WN41"/>
<dbReference type="SMART" id="SM00830">
    <property type="entry name" value="CM_2"/>
    <property type="match status" value="1"/>
</dbReference>
<sequence>MTVTAPTIDQNELESLRREIDALDREMHTLLMRRFEVTGRVAALKRSQQSANNWRPGRQAQLLRALVSRHNGSCPDAALVRVWQEIMGASLALQGSFSVGIFADKAGELWNLARDHFGSYIAMSEQDSTEALVGAVAAGDLSVAVVPAPREGEASPWWLAITEQPGLRAVARLPLFDTPNRRDAQGGDAFALARLDAEETGDDCTLLAVLGDAEDDALLAALGGEGRVLAAANTQDGRWRLVEIDRFLSPDASLSLPASLHRYCHLGCYAAPYRG</sequence>
<dbReference type="EC" id="5.4.99.5" evidence="1"/>
<proteinExistence type="predicted"/>